<gene>
    <name evidence="1" type="ORF">Ga0074812_13014</name>
</gene>
<accession>A0A0S4QX52</accession>
<protein>
    <submittedName>
        <fullName evidence="1">Uncharacterized protein</fullName>
    </submittedName>
</protein>
<name>A0A0S4QX52_9ACTN</name>
<keyword evidence="2" id="KW-1185">Reference proteome</keyword>
<dbReference type="EMBL" id="FAOZ01000030">
    <property type="protein sequence ID" value="CUU59634.1"/>
    <property type="molecule type" value="Genomic_DNA"/>
</dbReference>
<dbReference type="AlphaFoldDB" id="A0A0S4QX52"/>
<reference evidence="2" key="1">
    <citation type="submission" date="2015-11" db="EMBL/GenBank/DDBJ databases">
        <authorList>
            <person name="Varghese N."/>
        </authorList>
    </citation>
    <scope>NUCLEOTIDE SEQUENCE [LARGE SCALE GENOMIC DNA]</scope>
    <source>
        <strain evidence="2">DSM 45899</strain>
    </source>
</reference>
<organism evidence="1 2">
    <name type="scientific">Parafrankia irregularis</name>
    <dbReference type="NCBI Taxonomy" id="795642"/>
    <lineage>
        <taxon>Bacteria</taxon>
        <taxon>Bacillati</taxon>
        <taxon>Actinomycetota</taxon>
        <taxon>Actinomycetes</taxon>
        <taxon>Frankiales</taxon>
        <taxon>Frankiaceae</taxon>
        <taxon>Parafrankia</taxon>
    </lineage>
</organism>
<sequence length="89" mass="9366">MDAIRAGGPEQACVAFSSDPSEWIGWAAVDALNRQLAGPGSAPDDQGIGFQIVDRTHNLPESGAYAYTVPVDFKAVSVRSTATRRSSEA</sequence>
<dbReference type="Proteomes" id="UP000198802">
    <property type="component" value="Unassembled WGS sequence"/>
</dbReference>
<proteinExistence type="predicted"/>
<evidence type="ECO:0000313" key="2">
    <source>
        <dbReference type="Proteomes" id="UP000198802"/>
    </source>
</evidence>
<evidence type="ECO:0000313" key="1">
    <source>
        <dbReference type="EMBL" id="CUU59634.1"/>
    </source>
</evidence>
<dbReference type="RefSeq" id="WP_091283852.1">
    <property type="nucleotide sequence ID" value="NZ_FAOZ01000030.1"/>
</dbReference>